<dbReference type="InterPro" id="IPR009000">
    <property type="entry name" value="Transl_B-barrel_sf"/>
</dbReference>
<dbReference type="InterPro" id="IPR035647">
    <property type="entry name" value="EFG_III/V"/>
</dbReference>
<name>A0A1F5SZU1_9BACT</name>
<comment type="function">
    <text evidence="9 12">Required for accurate and efficient protein synthesis under certain stress conditions. May act as a fidelity factor of the translation reaction, by catalyzing a one-codon backward translocation of tRNAs on improperly translocated ribosomes. Back-translocation proceeds from a post-translocation (POST) complex to a pre-translocation (PRE) complex, thus giving elongation factor G a second chance to translocate the tRNAs correctly. Binds to ribosomes in a GTP-dependent manner.</text>
</comment>
<evidence type="ECO:0000256" key="6">
    <source>
        <dbReference type="ARBA" id="ARBA00023134"/>
    </source>
</evidence>
<evidence type="ECO:0000256" key="9">
    <source>
        <dbReference type="ARBA" id="ARBA00057626"/>
    </source>
</evidence>
<dbReference type="InterPro" id="IPR004161">
    <property type="entry name" value="EFTu-like_2"/>
</dbReference>
<sequence>MLDKIRNFCIIAHIDHGKSTLADRFLELTRTVEDRKMRNQLLDQMDLEQERGITIKLQPVQMDYDGYKLNLIDTPGHVDFSYEVSRSLAAVEGAILLVDAAQGVQAQTVANLYLAIEQGLEIIPVLNKIDLPSADVEKVSQEIIDLIGCKKEDIFACSAKTGEGVEAILQQVIKKVPGPKQEIDKDLRALIFDSYYDEFKGVVAYLRVFEGTVQKNDSVKFFATNTDTEMLEAGVLKPQLKSTGCLKAGEIGYIITGLKEIEKCRVGDTITLKKSHVQPLAGYKDVKPMVYAGIFCEEGSDYNDLREAINKLKLNDASLMFEPENSPVLGFGFRCGFLGLLHLEIFTERLRREFNLEIVITTPSVAYRVHQKAGTKIDTDIKKEQKVDSSTFIMKNPNEFPDPAIVDYIEEPIMAVDILCPKEYIGNVMPLVQESRGDYLTTEYIGADRVIIHYHIPLAIVIVDFYDKLKSVSSGFASMNYELLKYQRADLVKMDILVAEKPVEAFSTIIYRDSAFNTGKKIVQALKETIPKQQFVIKLQASIGGKVIAAERINALRKDVTAKLYGGDHSRKQKLLNKQKKGKKKMMEMGVGKVKIPQESFIAVMKR</sequence>
<organism evidence="14 15">
    <name type="scientific">Candidatus Falkowbacteria bacterium RIFOXYC2_FULL_36_12</name>
    <dbReference type="NCBI Taxonomy" id="1798002"/>
    <lineage>
        <taxon>Bacteria</taxon>
        <taxon>Candidatus Falkowiibacteriota</taxon>
    </lineage>
</organism>
<dbReference type="GO" id="GO:0005886">
    <property type="term" value="C:plasma membrane"/>
    <property type="evidence" value="ECO:0007669"/>
    <property type="project" value="UniProtKB-SubCell"/>
</dbReference>
<accession>A0A1F5SZU1</accession>
<evidence type="ECO:0000313" key="14">
    <source>
        <dbReference type="EMBL" id="OGF31741.1"/>
    </source>
</evidence>
<dbReference type="GO" id="GO:0045727">
    <property type="term" value="P:positive regulation of translation"/>
    <property type="evidence" value="ECO:0007669"/>
    <property type="project" value="UniProtKB-UniRule"/>
</dbReference>
<protein>
    <recommendedName>
        <fullName evidence="11 12">Elongation factor 4</fullName>
        <shortName evidence="12">EF-4</shortName>
        <ecNumber evidence="11 12">3.6.5.n1</ecNumber>
    </recommendedName>
    <alternativeName>
        <fullName evidence="12">Ribosomal back-translocase LepA</fullName>
    </alternativeName>
</protein>
<evidence type="ECO:0000313" key="15">
    <source>
        <dbReference type="Proteomes" id="UP000179001"/>
    </source>
</evidence>
<keyword evidence="2 12" id="KW-1003">Cell membrane</keyword>
<dbReference type="InterPro" id="IPR031157">
    <property type="entry name" value="G_TR_CS"/>
</dbReference>
<dbReference type="InterPro" id="IPR006297">
    <property type="entry name" value="EF-4"/>
</dbReference>
<keyword evidence="14" id="KW-0251">Elongation factor</keyword>
<keyword evidence="3 12" id="KW-0547">Nucleotide-binding</keyword>
<reference evidence="14 15" key="1">
    <citation type="journal article" date="2016" name="Nat. Commun.">
        <title>Thousands of microbial genomes shed light on interconnected biogeochemical processes in an aquifer system.</title>
        <authorList>
            <person name="Anantharaman K."/>
            <person name="Brown C.T."/>
            <person name="Hug L.A."/>
            <person name="Sharon I."/>
            <person name="Castelle C.J."/>
            <person name="Probst A.J."/>
            <person name="Thomas B.C."/>
            <person name="Singh A."/>
            <person name="Wilkins M.J."/>
            <person name="Karaoz U."/>
            <person name="Brodie E.L."/>
            <person name="Williams K.H."/>
            <person name="Hubbard S.S."/>
            <person name="Banfield J.F."/>
        </authorList>
    </citation>
    <scope>NUCLEOTIDE SEQUENCE [LARGE SCALE GENOMIC DNA]</scope>
</reference>
<dbReference type="SUPFAM" id="SSF52540">
    <property type="entry name" value="P-loop containing nucleoside triphosphate hydrolases"/>
    <property type="match status" value="1"/>
</dbReference>
<dbReference type="GO" id="GO:0003924">
    <property type="term" value="F:GTPase activity"/>
    <property type="evidence" value="ECO:0007669"/>
    <property type="project" value="UniProtKB-UniRule"/>
</dbReference>
<evidence type="ECO:0000256" key="1">
    <source>
        <dbReference type="ARBA" id="ARBA00005454"/>
    </source>
</evidence>
<proteinExistence type="inferred from homology"/>
<dbReference type="EMBL" id="MFGJ01000007">
    <property type="protein sequence ID" value="OGF31741.1"/>
    <property type="molecule type" value="Genomic_DNA"/>
</dbReference>
<comment type="similarity">
    <text evidence="10">Belongs to the GTP-binding elongation factor family. LepA subfamily.</text>
</comment>
<dbReference type="InterPro" id="IPR027417">
    <property type="entry name" value="P-loop_NTPase"/>
</dbReference>
<dbReference type="SUPFAM" id="SSF54980">
    <property type="entry name" value="EF-G C-terminal domain-like"/>
    <property type="match status" value="2"/>
</dbReference>
<keyword evidence="5 12" id="KW-0648">Protein biosynthesis</keyword>
<comment type="catalytic activity">
    <reaction evidence="8 12">
        <text>GTP + H2O = GDP + phosphate + H(+)</text>
        <dbReference type="Rhea" id="RHEA:19669"/>
        <dbReference type="ChEBI" id="CHEBI:15377"/>
        <dbReference type="ChEBI" id="CHEBI:15378"/>
        <dbReference type="ChEBI" id="CHEBI:37565"/>
        <dbReference type="ChEBI" id="CHEBI:43474"/>
        <dbReference type="ChEBI" id="CHEBI:58189"/>
        <dbReference type="EC" id="3.6.5.n1"/>
    </reaction>
</comment>
<dbReference type="AlphaFoldDB" id="A0A1F5SZU1"/>
<dbReference type="Gene3D" id="3.30.70.2570">
    <property type="entry name" value="Elongation factor 4, C-terminal domain"/>
    <property type="match status" value="1"/>
</dbReference>
<dbReference type="PANTHER" id="PTHR43512">
    <property type="entry name" value="TRANSLATION FACTOR GUF1-RELATED"/>
    <property type="match status" value="1"/>
</dbReference>
<feature type="binding site" evidence="12">
    <location>
        <begin position="127"/>
        <end position="130"/>
    </location>
    <ligand>
        <name>GTP</name>
        <dbReference type="ChEBI" id="CHEBI:37565"/>
    </ligand>
</feature>
<dbReference type="InterPro" id="IPR038363">
    <property type="entry name" value="LepA_C_sf"/>
</dbReference>
<dbReference type="Gene3D" id="2.40.30.10">
    <property type="entry name" value="Translation factors"/>
    <property type="match status" value="1"/>
</dbReference>
<evidence type="ECO:0000256" key="2">
    <source>
        <dbReference type="ARBA" id="ARBA00022475"/>
    </source>
</evidence>
<dbReference type="FunFam" id="3.40.50.300:FF:000078">
    <property type="entry name" value="Elongation factor 4"/>
    <property type="match status" value="1"/>
</dbReference>
<dbReference type="Gene3D" id="3.30.70.240">
    <property type="match status" value="1"/>
</dbReference>
<dbReference type="GO" id="GO:0003746">
    <property type="term" value="F:translation elongation factor activity"/>
    <property type="evidence" value="ECO:0007669"/>
    <property type="project" value="UniProtKB-UniRule"/>
</dbReference>
<dbReference type="Pfam" id="PF03144">
    <property type="entry name" value="GTP_EFTU_D2"/>
    <property type="match status" value="1"/>
</dbReference>
<evidence type="ECO:0000256" key="10">
    <source>
        <dbReference type="ARBA" id="ARBA00061052"/>
    </source>
</evidence>
<feature type="binding site" evidence="12">
    <location>
        <begin position="15"/>
        <end position="20"/>
    </location>
    <ligand>
        <name>GTP</name>
        <dbReference type="ChEBI" id="CHEBI:37565"/>
    </ligand>
</feature>
<keyword evidence="4 12" id="KW-0378">Hydrolase</keyword>
<dbReference type="NCBIfam" id="TIGR01393">
    <property type="entry name" value="lepA"/>
    <property type="match status" value="1"/>
</dbReference>
<dbReference type="Gene3D" id="3.40.50.300">
    <property type="entry name" value="P-loop containing nucleotide triphosphate hydrolases"/>
    <property type="match status" value="1"/>
</dbReference>
<dbReference type="SUPFAM" id="SSF50447">
    <property type="entry name" value="Translation proteins"/>
    <property type="match status" value="1"/>
</dbReference>
<dbReference type="PANTHER" id="PTHR43512:SF4">
    <property type="entry name" value="TRANSLATION FACTOR GUF1 HOMOLOG, CHLOROPLASTIC"/>
    <property type="match status" value="1"/>
</dbReference>
<keyword evidence="7 12" id="KW-0472">Membrane</keyword>
<gene>
    <name evidence="12" type="primary">lepA</name>
    <name evidence="14" type="ORF">A2478_04620</name>
</gene>
<evidence type="ECO:0000256" key="5">
    <source>
        <dbReference type="ARBA" id="ARBA00022917"/>
    </source>
</evidence>
<dbReference type="InterPro" id="IPR013842">
    <property type="entry name" value="LepA_CTD"/>
</dbReference>
<evidence type="ECO:0000259" key="13">
    <source>
        <dbReference type="PROSITE" id="PS51722"/>
    </source>
</evidence>
<dbReference type="CDD" id="cd16260">
    <property type="entry name" value="EF4_III"/>
    <property type="match status" value="1"/>
</dbReference>
<evidence type="ECO:0000256" key="4">
    <source>
        <dbReference type="ARBA" id="ARBA00022801"/>
    </source>
</evidence>
<evidence type="ECO:0000256" key="11">
    <source>
        <dbReference type="ARBA" id="ARBA00066744"/>
    </source>
</evidence>
<evidence type="ECO:0000256" key="3">
    <source>
        <dbReference type="ARBA" id="ARBA00022741"/>
    </source>
</evidence>
<dbReference type="EC" id="3.6.5.n1" evidence="11 12"/>
<dbReference type="CDD" id="cd03709">
    <property type="entry name" value="lepA_C"/>
    <property type="match status" value="1"/>
</dbReference>
<dbReference type="PROSITE" id="PS00301">
    <property type="entry name" value="G_TR_1"/>
    <property type="match status" value="1"/>
</dbReference>
<dbReference type="CDD" id="cd03699">
    <property type="entry name" value="EF4_II"/>
    <property type="match status" value="1"/>
</dbReference>
<feature type="domain" description="Tr-type G" evidence="13">
    <location>
        <begin position="3"/>
        <end position="180"/>
    </location>
</feature>
<comment type="caution">
    <text evidence="14">The sequence shown here is derived from an EMBL/GenBank/DDBJ whole genome shotgun (WGS) entry which is preliminary data.</text>
</comment>
<dbReference type="InterPro" id="IPR000640">
    <property type="entry name" value="EFG_V-like"/>
</dbReference>
<dbReference type="InterPro" id="IPR005225">
    <property type="entry name" value="Small_GTP-bd"/>
</dbReference>
<dbReference type="InterPro" id="IPR035654">
    <property type="entry name" value="LepA_IV"/>
</dbReference>
<dbReference type="HAMAP" id="MF_00071">
    <property type="entry name" value="LepA"/>
    <property type="match status" value="1"/>
</dbReference>
<dbReference type="FunFam" id="3.30.70.240:FF:000007">
    <property type="entry name" value="Translation factor GUF1, mitochondrial"/>
    <property type="match status" value="1"/>
</dbReference>
<dbReference type="InterPro" id="IPR000795">
    <property type="entry name" value="T_Tr_GTP-bd_dom"/>
</dbReference>
<dbReference type="GO" id="GO:0043022">
    <property type="term" value="F:ribosome binding"/>
    <property type="evidence" value="ECO:0007669"/>
    <property type="project" value="UniProtKB-UniRule"/>
</dbReference>
<comment type="similarity">
    <text evidence="1 12">Belongs to the TRAFAC class translation factor GTPase superfamily. Classic translation factor GTPase family. LepA subfamily.</text>
</comment>
<dbReference type="Pfam" id="PF06421">
    <property type="entry name" value="LepA_C"/>
    <property type="match status" value="1"/>
</dbReference>
<dbReference type="Gene3D" id="3.30.70.870">
    <property type="entry name" value="Elongation Factor G (Translational Gtpase), domain 3"/>
    <property type="match status" value="1"/>
</dbReference>
<dbReference type="FunFam" id="2.40.30.10:FF:000015">
    <property type="entry name" value="Translation factor GUF1, mitochondrial"/>
    <property type="match status" value="1"/>
</dbReference>
<evidence type="ECO:0000256" key="8">
    <source>
        <dbReference type="ARBA" id="ARBA00050293"/>
    </source>
</evidence>
<evidence type="ECO:0000256" key="7">
    <source>
        <dbReference type="ARBA" id="ARBA00023136"/>
    </source>
</evidence>
<dbReference type="Pfam" id="PF00679">
    <property type="entry name" value="EFG_C"/>
    <property type="match status" value="1"/>
</dbReference>
<dbReference type="CDD" id="cd01890">
    <property type="entry name" value="LepA"/>
    <property type="match status" value="1"/>
</dbReference>
<dbReference type="PROSITE" id="PS51722">
    <property type="entry name" value="G_TR_2"/>
    <property type="match status" value="1"/>
</dbReference>
<dbReference type="STRING" id="1798002.A2478_04620"/>
<dbReference type="NCBIfam" id="TIGR00231">
    <property type="entry name" value="small_GTP"/>
    <property type="match status" value="1"/>
</dbReference>
<dbReference type="FunFam" id="3.30.70.2570:FF:000001">
    <property type="entry name" value="Translation factor GUF1, mitochondrial"/>
    <property type="match status" value="1"/>
</dbReference>
<keyword evidence="6 12" id="KW-0342">GTP-binding</keyword>
<dbReference type="GO" id="GO:0005525">
    <property type="term" value="F:GTP binding"/>
    <property type="evidence" value="ECO:0007669"/>
    <property type="project" value="UniProtKB-UniRule"/>
</dbReference>
<comment type="subcellular location">
    <subcellularLocation>
        <location evidence="12">Cell membrane</location>
        <topology evidence="12">Peripheral membrane protein</topology>
        <orientation evidence="12">Cytoplasmic side</orientation>
    </subcellularLocation>
</comment>
<dbReference type="Pfam" id="PF00009">
    <property type="entry name" value="GTP_EFTU"/>
    <property type="match status" value="1"/>
</dbReference>
<dbReference type="FunFam" id="3.30.70.870:FF:000004">
    <property type="entry name" value="Translation factor GUF1, mitochondrial"/>
    <property type="match status" value="1"/>
</dbReference>
<dbReference type="PRINTS" id="PR00315">
    <property type="entry name" value="ELONGATNFCT"/>
</dbReference>
<evidence type="ECO:0000256" key="12">
    <source>
        <dbReference type="HAMAP-Rule" id="MF_00071"/>
    </source>
</evidence>
<dbReference type="Proteomes" id="UP000179001">
    <property type="component" value="Unassembled WGS sequence"/>
</dbReference>
<dbReference type="SMART" id="SM00838">
    <property type="entry name" value="EFG_C"/>
    <property type="match status" value="1"/>
</dbReference>